<accession>A0A9D5CFN6</accession>
<keyword evidence="2" id="KW-0808">Transferase</keyword>
<dbReference type="InterPro" id="IPR045185">
    <property type="entry name" value="PUB22/23/24-like"/>
</dbReference>
<evidence type="ECO:0000256" key="2">
    <source>
        <dbReference type="RuleBase" id="RU369093"/>
    </source>
</evidence>
<organism evidence="4 5">
    <name type="scientific">Dioscorea zingiberensis</name>
    <dbReference type="NCBI Taxonomy" id="325984"/>
    <lineage>
        <taxon>Eukaryota</taxon>
        <taxon>Viridiplantae</taxon>
        <taxon>Streptophyta</taxon>
        <taxon>Embryophyta</taxon>
        <taxon>Tracheophyta</taxon>
        <taxon>Spermatophyta</taxon>
        <taxon>Magnoliopsida</taxon>
        <taxon>Liliopsida</taxon>
        <taxon>Dioscoreales</taxon>
        <taxon>Dioscoreaceae</taxon>
        <taxon>Dioscorea</taxon>
    </lineage>
</organism>
<dbReference type="GO" id="GO:0061630">
    <property type="term" value="F:ubiquitin protein ligase activity"/>
    <property type="evidence" value="ECO:0007669"/>
    <property type="project" value="UniProtKB-UniRule"/>
</dbReference>
<dbReference type="InterPro" id="IPR058678">
    <property type="entry name" value="ARM_PUB"/>
</dbReference>
<name>A0A9D5CFN6_9LILI</name>
<dbReference type="PANTHER" id="PTHR22849:SF132">
    <property type="entry name" value="E3 UBIQUITIN-PROTEIN LIGASE PUB23"/>
    <property type="match status" value="1"/>
</dbReference>
<evidence type="ECO:0000259" key="3">
    <source>
        <dbReference type="Pfam" id="PF25598"/>
    </source>
</evidence>
<sequence length="204" mass="21526">MACEMVLLVNDLMRSCAKRRAEMMSHAARIAIVMRMMLRVSAVVTKRSVRKLHSLSKSSASLAIIHEMMAVGAVSKLCLVLQVDCGIKTKEKVQEILSSNTTAANSRQPSFCSNNNQYGRAMALGGGRPAQEQQGFRGGFSNGVRRLQVGLRGFSGDKGGSGRALASGNLVALAMASAGLLAGRSLSQHDLGHGGGIESYGGFL</sequence>
<comment type="pathway">
    <text evidence="2">Protein modification; protein ubiquitination.</text>
</comment>
<reference evidence="4" key="2">
    <citation type="journal article" date="2022" name="Hortic Res">
        <title>The genome of Dioscorea zingiberensis sheds light on the biosynthesis, origin and evolution of the medicinally important diosgenin saponins.</title>
        <authorList>
            <person name="Li Y."/>
            <person name="Tan C."/>
            <person name="Li Z."/>
            <person name="Guo J."/>
            <person name="Li S."/>
            <person name="Chen X."/>
            <person name="Wang C."/>
            <person name="Dai X."/>
            <person name="Yang H."/>
            <person name="Song W."/>
            <person name="Hou L."/>
            <person name="Xu J."/>
            <person name="Tong Z."/>
            <person name="Xu A."/>
            <person name="Yuan X."/>
            <person name="Wang W."/>
            <person name="Yang Q."/>
            <person name="Chen L."/>
            <person name="Sun Z."/>
            <person name="Wang K."/>
            <person name="Pan B."/>
            <person name="Chen J."/>
            <person name="Bao Y."/>
            <person name="Liu F."/>
            <person name="Qi X."/>
            <person name="Gang D.R."/>
            <person name="Wen J."/>
            <person name="Li J."/>
        </authorList>
    </citation>
    <scope>NUCLEOTIDE SEQUENCE</scope>
    <source>
        <strain evidence="4">Dzin_1.0</strain>
    </source>
</reference>
<feature type="domain" description="U-box" evidence="3">
    <location>
        <begin position="2"/>
        <end position="100"/>
    </location>
</feature>
<proteinExistence type="predicted"/>
<keyword evidence="1 2" id="KW-0833">Ubl conjugation pathway</keyword>
<comment type="catalytic activity">
    <reaction evidence="2">
        <text>S-ubiquitinyl-[E2 ubiquitin-conjugating enzyme]-L-cysteine + [acceptor protein]-L-lysine = [E2 ubiquitin-conjugating enzyme]-L-cysteine + N(6)-ubiquitinyl-[acceptor protein]-L-lysine.</text>
        <dbReference type="EC" id="2.3.2.27"/>
    </reaction>
</comment>
<comment type="caution">
    <text evidence="4">The sequence shown here is derived from an EMBL/GenBank/DDBJ whole genome shotgun (WGS) entry which is preliminary data.</text>
</comment>
<dbReference type="EC" id="2.3.2.27" evidence="2"/>
<comment type="function">
    <text evidence="2">Functions as an E3 ubiquitin ligase.</text>
</comment>
<gene>
    <name evidence="4" type="ORF">J5N97_019958</name>
</gene>
<dbReference type="AlphaFoldDB" id="A0A9D5CFN6"/>
<protein>
    <recommendedName>
        <fullName evidence="2 3">U-box domain-containing protein</fullName>
        <ecNumber evidence="2">2.3.2.27</ecNumber>
    </recommendedName>
    <alternativeName>
        <fullName evidence="2">RING-type E3 ubiquitin transferase PUB</fullName>
    </alternativeName>
</protein>
<dbReference type="Pfam" id="PF25598">
    <property type="entry name" value="ARM_PUB"/>
    <property type="match status" value="1"/>
</dbReference>
<evidence type="ECO:0000256" key="1">
    <source>
        <dbReference type="ARBA" id="ARBA00022786"/>
    </source>
</evidence>
<evidence type="ECO:0000313" key="4">
    <source>
        <dbReference type="EMBL" id="KAJ0971999.1"/>
    </source>
</evidence>
<dbReference type="EMBL" id="JAGGNH010000005">
    <property type="protein sequence ID" value="KAJ0971999.1"/>
    <property type="molecule type" value="Genomic_DNA"/>
</dbReference>
<keyword evidence="5" id="KW-1185">Reference proteome</keyword>
<dbReference type="Proteomes" id="UP001085076">
    <property type="component" value="Miscellaneous, Linkage group lg05"/>
</dbReference>
<dbReference type="PANTHER" id="PTHR22849">
    <property type="entry name" value="WDSAM1 PROTEIN"/>
    <property type="match status" value="1"/>
</dbReference>
<dbReference type="GO" id="GO:0016567">
    <property type="term" value="P:protein ubiquitination"/>
    <property type="evidence" value="ECO:0007669"/>
    <property type="project" value="UniProtKB-UniRule"/>
</dbReference>
<evidence type="ECO:0000313" key="5">
    <source>
        <dbReference type="Proteomes" id="UP001085076"/>
    </source>
</evidence>
<reference evidence="4" key="1">
    <citation type="submission" date="2021-03" db="EMBL/GenBank/DDBJ databases">
        <authorList>
            <person name="Li Z."/>
            <person name="Yang C."/>
        </authorList>
    </citation>
    <scope>NUCLEOTIDE SEQUENCE</scope>
    <source>
        <strain evidence="4">Dzin_1.0</strain>
        <tissue evidence="4">Leaf</tissue>
    </source>
</reference>